<proteinExistence type="predicted"/>
<gene>
    <name evidence="1" type="ORF">NVS88_14945</name>
</gene>
<organism evidence="1 2">
    <name type="scientific">Speluncibacter jeojiensis</name>
    <dbReference type="NCBI Taxonomy" id="2710754"/>
    <lineage>
        <taxon>Bacteria</taxon>
        <taxon>Bacillati</taxon>
        <taxon>Actinomycetota</taxon>
        <taxon>Actinomycetes</taxon>
        <taxon>Mycobacteriales</taxon>
        <taxon>Speluncibacteraceae</taxon>
        <taxon>Speluncibacter</taxon>
    </lineage>
</organism>
<reference evidence="1" key="1">
    <citation type="submission" date="2022-08" db="EMBL/GenBank/DDBJ databases">
        <title>Genome analysis of Corynebacteriales strain.</title>
        <authorList>
            <person name="Lee S.D."/>
        </authorList>
    </citation>
    <scope>NUCLEOTIDE SEQUENCE</scope>
    <source>
        <strain evidence="1">D3-21</strain>
    </source>
</reference>
<evidence type="ECO:0000313" key="2">
    <source>
        <dbReference type="Proteomes" id="UP001152755"/>
    </source>
</evidence>
<dbReference type="EMBL" id="JANRHA010000010">
    <property type="protein sequence ID" value="MDG3015857.1"/>
    <property type="molecule type" value="Genomic_DNA"/>
</dbReference>
<sequence length="273" mass="29922">MHLLTAQETERDDWKKAQLMGLSDIIDAVAEGGIEFTCDFETGLHDHLPEGMTMRVTEMIWDGAGVALSGDDLQLQHKLADAAKRCDWAVVAAILEEEPRLVNSTRPGGPSLFAPLHQAAYANAPVEVIRDLVARGGWLTLENARGERPVDVATRRGHNEAAAELEPRLARTVPYGVLAKIQQHFHEVIRGRVADLVEESRLRLPELQPLLETETCEVYFPVPGMYGGFSYCLEEEGVEAKLVAESWCRVAGGSGQRHEITSAGSTLVAEGFV</sequence>
<name>A0A9X4M2X7_9ACTN</name>
<comment type="caution">
    <text evidence="1">The sequence shown here is derived from an EMBL/GenBank/DDBJ whole genome shotgun (WGS) entry which is preliminary data.</text>
</comment>
<dbReference type="InterPro" id="IPR036770">
    <property type="entry name" value="Ankyrin_rpt-contain_sf"/>
</dbReference>
<dbReference type="SUPFAM" id="SSF48403">
    <property type="entry name" value="Ankyrin repeat"/>
    <property type="match status" value="1"/>
</dbReference>
<dbReference type="Proteomes" id="UP001152755">
    <property type="component" value="Unassembled WGS sequence"/>
</dbReference>
<dbReference type="AlphaFoldDB" id="A0A9X4M2X7"/>
<dbReference type="Gene3D" id="1.25.40.20">
    <property type="entry name" value="Ankyrin repeat-containing domain"/>
    <property type="match status" value="1"/>
</dbReference>
<dbReference type="RefSeq" id="WP_277833381.1">
    <property type="nucleotide sequence ID" value="NZ_JAAIVF010000004.1"/>
</dbReference>
<protein>
    <submittedName>
        <fullName evidence="1">Ankyrin repeat domain-containing protein</fullName>
    </submittedName>
</protein>
<accession>A0A9X4M2X7</accession>
<keyword evidence="2" id="KW-1185">Reference proteome</keyword>
<evidence type="ECO:0000313" key="1">
    <source>
        <dbReference type="EMBL" id="MDG3015857.1"/>
    </source>
</evidence>